<name>A0A7C5U2M9_9BACT</name>
<evidence type="ECO:0000313" key="1">
    <source>
        <dbReference type="EMBL" id="HHR33779.1"/>
    </source>
</evidence>
<organism evidence="1">
    <name type="scientific">Fervidobacterium nodosum</name>
    <dbReference type="NCBI Taxonomy" id="2424"/>
    <lineage>
        <taxon>Bacteria</taxon>
        <taxon>Thermotogati</taxon>
        <taxon>Thermotogota</taxon>
        <taxon>Thermotogae</taxon>
        <taxon>Thermotogales</taxon>
        <taxon>Fervidobacteriaceae</taxon>
        <taxon>Fervidobacterium</taxon>
    </lineage>
</organism>
<reference evidence="1" key="1">
    <citation type="journal article" date="2020" name="mSystems">
        <title>Genome- and Community-Level Interaction Insights into Carbon Utilization and Element Cycling Functions of Hydrothermarchaeota in Hydrothermal Sediment.</title>
        <authorList>
            <person name="Zhou Z."/>
            <person name="Liu Y."/>
            <person name="Xu W."/>
            <person name="Pan J."/>
            <person name="Luo Z.H."/>
            <person name="Li M."/>
        </authorList>
    </citation>
    <scope>NUCLEOTIDE SEQUENCE [LARGE SCALE GENOMIC DNA]</scope>
    <source>
        <strain evidence="1">SpSt-1088</strain>
    </source>
</reference>
<gene>
    <name evidence="1" type="ORF">ENM46_02410</name>
</gene>
<comment type="caution">
    <text evidence="1">The sequence shown here is derived from an EMBL/GenBank/DDBJ whole genome shotgun (WGS) entry which is preliminary data.</text>
</comment>
<dbReference type="AlphaFoldDB" id="A0A7C5U2M9"/>
<protein>
    <submittedName>
        <fullName evidence="1">Uncharacterized protein</fullName>
    </submittedName>
</protein>
<sequence>MSISILGQQKSDDNMGISIFDFIEQVSGKRNFEITVKLTFDVMSEGKQKVFSTYFDMKISNLEEFTFIIKEPEILKGIIIKYNLLTRKAEYSYSKYKVTETFKVELNQTAGMIQNITDFLSSPLFESKEVQNGIEFRPKNFQVLSRFGVQPIIVLLQMKNNVPEKIEIRNDKTDEKITLIFEKFIAKG</sequence>
<proteinExistence type="predicted"/>
<accession>A0A7C5U2M9</accession>
<dbReference type="EMBL" id="DRXW01000160">
    <property type="protein sequence ID" value="HHR33779.1"/>
    <property type="molecule type" value="Genomic_DNA"/>
</dbReference>